<name>A0A1F5MHA7_9BACT</name>
<evidence type="ECO:0000313" key="1">
    <source>
        <dbReference type="EMBL" id="OGE64732.1"/>
    </source>
</evidence>
<comment type="caution">
    <text evidence="1">The sequence shown here is derived from an EMBL/GenBank/DDBJ whole genome shotgun (WGS) entry which is preliminary data.</text>
</comment>
<sequence length="107" mass="12280">MTNNDLKQIRGVVKEEINSALNPRDEGLIGLEKKTVGIEKKLDILWEQVTEVTVTLEQIKDSIEEVKKILVFRSDKYDDNIEKLDKRTRIVEAHTGISPPPELTIIR</sequence>
<dbReference type="AlphaFoldDB" id="A0A1F5MHA7"/>
<dbReference type="EMBL" id="MFDU01000001">
    <property type="protein sequence ID" value="OGE64732.1"/>
    <property type="molecule type" value="Genomic_DNA"/>
</dbReference>
<accession>A0A1F5MHA7</accession>
<evidence type="ECO:0000313" key="2">
    <source>
        <dbReference type="Proteomes" id="UP000183317"/>
    </source>
</evidence>
<organism evidence="1 2">
    <name type="scientific">Candidatus Daviesbacteria bacterium RIFCSPLOWO2_02_FULL_36_8</name>
    <dbReference type="NCBI Taxonomy" id="1797793"/>
    <lineage>
        <taxon>Bacteria</taxon>
        <taxon>Candidatus Daviesiibacteriota</taxon>
    </lineage>
</organism>
<proteinExistence type="predicted"/>
<dbReference type="Proteomes" id="UP000183317">
    <property type="component" value="Unassembled WGS sequence"/>
</dbReference>
<reference evidence="1 2" key="1">
    <citation type="journal article" date="2016" name="Nat. Commun.">
        <title>Thousands of microbial genomes shed light on interconnected biogeochemical processes in an aquifer system.</title>
        <authorList>
            <person name="Anantharaman K."/>
            <person name="Brown C.T."/>
            <person name="Hug L.A."/>
            <person name="Sharon I."/>
            <person name="Castelle C.J."/>
            <person name="Probst A.J."/>
            <person name="Thomas B.C."/>
            <person name="Singh A."/>
            <person name="Wilkins M.J."/>
            <person name="Karaoz U."/>
            <person name="Brodie E.L."/>
            <person name="Williams K.H."/>
            <person name="Hubbard S.S."/>
            <person name="Banfield J.F."/>
        </authorList>
    </citation>
    <scope>NUCLEOTIDE SEQUENCE [LARGE SCALE GENOMIC DNA]</scope>
</reference>
<gene>
    <name evidence="1" type="ORF">A3J13_01805</name>
</gene>
<protein>
    <submittedName>
        <fullName evidence="1">Uncharacterized protein</fullName>
    </submittedName>
</protein>